<feature type="chain" id="PRO_5009290001" description="Porin" evidence="1">
    <location>
        <begin position="23"/>
        <end position="324"/>
    </location>
</feature>
<protein>
    <recommendedName>
        <fullName evidence="4">Porin</fullName>
    </recommendedName>
</protein>
<keyword evidence="3" id="KW-1185">Reference proteome</keyword>
<dbReference type="SUPFAM" id="SSF56935">
    <property type="entry name" value="Porins"/>
    <property type="match status" value="1"/>
</dbReference>
<accession>A0A1H5XZK9</accession>
<proteinExistence type="predicted"/>
<dbReference type="RefSeq" id="WP_146071876.1">
    <property type="nucleotide sequence ID" value="NZ_FNVQ01000001.1"/>
</dbReference>
<keyword evidence="1" id="KW-0732">Signal</keyword>
<evidence type="ECO:0008006" key="4">
    <source>
        <dbReference type="Google" id="ProtNLM"/>
    </source>
</evidence>
<dbReference type="AlphaFoldDB" id="A0A1H5XZK9"/>
<feature type="signal peptide" evidence="1">
    <location>
        <begin position="1"/>
        <end position="22"/>
    </location>
</feature>
<dbReference type="EMBL" id="FNVQ01000001">
    <property type="protein sequence ID" value="SEG16975.1"/>
    <property type="molecule type" value="Genomic_DNA"/>
</dbReference>
<dbReference type="Proteomes" id="UP000236745">
    <property type="component" value="Unassembled WGS sequence"/>
</dbReference>
<evidence type="ECO:0000256" key="1">
    <source>
        <dbReference type="SAM" id="SignalP"/>
    </source>
</evidence>
<evidence type="ECO:0000313" key="2">
    <source>
        <dbReference type="EMBL" id="SEG16975.1"/>
    </source>
</evidence>
<gene>
    <name evidence="2" type="ORF">SAMN05444390_1011557</name>
</gene>
<sequence>MKMSTCLAVGTLLSGVSLQAAALELGTFNDTTFSVGGYIKGQGVINDPDDADSSFDATARQTRINFGSKKTIEGHNVSAFIEGDFYGGNAGSTTYDWRLRHAYVKVDNLTFGQTWSGQFLGKMGNDIIDFANADRGTLAKANVRPTLVHYQLGGARFSFQDPYYDDADMPDMAVGYRYTGDTGNVAGILLSVREMENDDVTAGVGFAGKLMLGQDDLRFNAHYGEGLAAYTGVGKDVELDDAVDQFGYNLAYRHLWSSELRSSLQYTHVEVDDVEETEYDSYHVNLIYNYLPNLEFGIEWRKYEFTPDARTNGQQLEVMAKYSF</sequence>
<organism evidence="2 3">
    <name type="scientific">Marinobacterium lutimaris</name>
    <dbReference type="NCBI Taxonomy" id="568106"/>
    <lineage>
        <taxon>Bacteria</taxon>
        <taxon>Pseudomonadati</taxon>
        <taxon>Pseudomonadota</taxon>
        <taxon>Gammaproteobacteria</taxon>
        <taxon>Oceanospirillales</taxon>
        <taxon>Oceanospirillaceae</taxon>
        <taxon>Marinobacterium</taxon>
    </lineage>
</organism>
<name>A0A1H5XZK9_9GAMM</name>
<evidence type="ECO:0000313" key="3">
    <source>
        <dbReference type="Proteomes" id="UP000236745"/>
    </source>
</evidence>
<dbReference type="OrthoDB" id="190887at2"/>
<reference evidence="2 3" key="1">
    <citation type="submission" date="2016-10" db="EMBL/GenBank/DDBJ databases">
        <authorList>
            <person name="de Groot N.N."/>
        </authorList>
    </citation>
    <scope>NUCLEOTIDE SEQUENCE [LARGE SCALE GENOMIC DNA]</scope>
    <source>
        <strain evidence="2 3">DSM 22012</strain>
    </source>
</reference>